<reference evidence="2 3" key="2">
    <citation type="journal article" date="2013" name="PLoS ONE">
        <title>Whole genome mapping and re-organization of the nuclear and mitochondrial genomes of Babesia microti isolates.</title>
        <authorList>
            <person name="Cornillot E."/>
            <person name="Dassouli A."/>
            <person name="Garg A."/>
            <person name="Pachikara N."/>
            <person name="Randazzo S."/>
            <person name="Depoix D."/>
            <person name="Carcy B."/>
            <person name="Delbecq S."/>
            <person name="Frutos R."/>
            <person name="Silva J.C."/>
            <person name="Sutton R."/>
            <person name="Krause P.J."/>
            <person name="Mamoun C.B."/>
        </authorList>
    </citation>
    <scope>NUCLEOTIDE SEQUENCE [LARGE SCALE GENOMIC DNA]</scope>
    <source>
        <strain evidence="2 3">RI</strain>
    </source>
</reference>
<gene>
    <name evidence="2" type="ORF">BmR1_04g08310</name>
</gene>
<dbReference type="Proteomes" id="UP000002899">
    <property type="component" value="Chromosome IV"/>
</dbReference>
<proteinExistence type="predicted"/>
<feature type="transmembrane region" description="Helical" evidence="1">
    <location>
        <begin position="216"/>
        <end position="244"/>
    </location>
</feature>
<feature type="transmembrane region" description="Helical" evidence="1">
    <location>
        <begin position="144"/>
        <end position="165"/>
    </location>
</feature>
<organism evidence="2 3">
    <name type="scientific">Babesia microti (strain RI)</name>
    <dbReference type="NCBI Taxonomy" id="1133968"/>
    <lineage>
        <taxon>Eukaryota</taxon>
        <taxon>Sar</taxon>
        <taxon>Alveolata</taxon>
        <taxon>Apicomplexa</taxon>
        <taxon>Aconoidasida</taxon>
        <taxon>Piroplasmida</taxon>
        <taxon>Babesiidae</taxon>
        <taxon>Babesia</taxon>
    </lineage>
</organism>
<dbReference type="AlphaFoldDB" id="I7JDJ6"/>
<feature type="transmembrane region" description="Helical" evidence="1">
    <location>
        <begin position="21"/>
        <end position="44"/>
    </location>
</feature>
<dbReference type="GeneID" id="24426298"/>
<keyword evidence="3" id="KW-1185">Reference proteome</keyword>
<dbReference type="RefSeq" id="XP_012650253.1">
    <property type="nucleotide sequence ID" value="XM_012794799.1"/>
</dbReference>
<accession>I7JDJ6</accession>
<dbReference type="KEGG" id="bmic:BmR1_04g08310"/>
<dbReference type="OrthoDB" id="330952at2759"/>
<evidence type="ECO:0000313" key="3">
    <source>
        <dbReference type="Proteomes" id="UP000002899"/>
    </source>
</evidence>
<keyword evidence="1" id="KW-0812">Transmembrane</keyword>
<evidence type="ECO:0000256" key="1">
    <source>
        <dbReference type="SAM" id="Phobius"/>
    </source>
</evidence>
<dbReference type="EMBL" id="LN871599">
    <property type="protein sequence ID" value="CCF75845.1"/>
    <property type="molecule type" value="Genomic_DNA"/>
</dbReference>
<keyword evidence="1" id="KW-1133">Transmembrane helix</keyword>
<dbReference type="VEuPathDB" id="PiroplasmaDB:BmR1_04g08310"/>
<reference evidence="2 3" key="1">
    <citation type="journal article" date="2012" name="Nucleic Acids Res.">
        <title>Sequencing of the smallest Apicomplexan genome from the human pathogen Babesia microti.</title>
        <authorList>
            <person name="Cornillot E."/>
            <person name="Hadj-Kaddour K."/>
            <person name="Dassouli A."/>
            <person name="Noel B."/>
            <person name="Ranwez V."/>
            <person name="Vacherie B."/>
            <person name="Augagneur Y."/>
            <person name="Bres V."/>
            <person name="Duclos A."/>
            <person name="Randazzo S."/>
            <person name="Carcy B."/>
            <person name="Debierre-Grockiego F."/>
            <person name="Delbecq S."/>
            <person name="Moubri-Menage K."/>
            <person name="Shams-Eldin H."/>
            <person name="Usmani-Brown S."/>
            <person name="Bringaud F."/>
            <person name="Wincker P."/>
            <person name="Vivares C.P."/>
            <person name="Schwarz R.T."/>
            <person name="Schetters T.P."/>
            <person name="Krause P.J."/>
            <person name="Gorenflot A."/>
            <person name="Berry V."/>
            <person name="Barbe V."/>
            <person name="Ben Mamoun C."/>
        </authorList>
    </citation>
    <scope>NUCLEOTIDE SEQUENCE [LARGE SCALE GENOMIC DNA]</scope>
    <source>
        <strain evidence="2 3">RI</strain>
    </source>
</reference>
<reference evidence="2 3" key="3">
    <citation type="journal article" date="2016" name="Sci. Rep.">
        <title>Genome-wide diversity and gene expression profiling of Babesia microti isolates identify polymorphic genes that mediate host-pathogen interactions.</title>
        <authorList>
            <person name="Silva J.C."/>
            <person name="Cornillot E."/>
            <person name="McCracken C."/>
            <person name="Usmani-Brown S."/>
            <person name="Dwivedi A."/>
            <person name="Ifeonu O.O."/>
            <person name="Crabtree J."/>
            <person name="Gotia H.T."/>
            <person name="Virji A.Z."/>
            <person name="Reynes C."/>
            <person name="Colinge J."/>
            <person name="Kumar V."/>
            <person name="Lawres L."/>
            <person name="Pazzi J.E."/>
            <person name="Pablo J.V."/>
            <person name="Hung C."/>
            <person name="Brancato J."/>
            <person name="Kumari P."/>
            <person name="Orvis J."/>
            <person name="Tretina K."/>
            <person name="Chibucos M."/>
            <person name="Ott S."/>
            <person name="Sadzewicz L."/>
            <person name="Sengamalay N."/>
            <person name="Shetty A.C."/>
            <person name="Su Q."/>
            <person name="Tallon L."/>
            <person name="Fraser C.M."/>
            <person name="Frutos R."/>
            <person name="Molina D.M."/>
            <person name="Krause P.J."/>
            <person name="Ben Mamoun C."/>
        </authorList>
    </citation>
    <scope>NUCLEOTIDE SEQUENCE [LARGE SCALE GENOMIC DNA]</scope>
    <source>
        <strain evidence="2 3">RI</strain>
    </source>
</reference>
<keyword evidence="1" id="KW-0472">Membrane</keyword>
<feature type="transmembrane region" description="Helical" evidence="1">
    <location>
        <begin position="170"/>
        <end position="190"/>
    </location>
</feature>
<sequence length="327" mass="36591">MEYNDCYMGTTARRETHKSGIFIALMCLAALAGCIAQTVSIFVYDWWKISKITYNYQYKGMDRQHLVGPTEYGLETVSYDNGRVLVNWKQRIERTKTKGYNAIQYNSNDLNDIEVFASNCPPSCQEAIATRITGYETIKSMNDIIKIVTIICSVVVILSIVWSVFFGRHLAICCVWFAAATGSTATSYTWHYNTYESWNAIISSQQLPKPVLGNGLYLNLLGAGLYVLAGIGFLITMAISRYIYHGHIKKLLKAQYSELQNNDISTQFNCKYSFAQANPQIGNGIVAPMMNVWSSQNNAVPFSQPGLHPNSNGFWNGPQGNFIPPGI</sequence>
<protein>
    <submittedName>
        <fullName evidence="2">Uncharacterized protein</fullName>
    </submittedName>
</protein>
<name>I7JDJ6_BABMR</name>
<evidence type="ECO:0000313" key="2">
    <source>
        <dbReference type="EMBL" id="CCF75845.1"/>
    </source>
</evidence>